<dbReference type="STRING" id="1617426.TR69_WS6001000937"/>
<proteinExistence type="predicted"/>
<reference evidence="1 2" key="1">
    <citation type="submission" date="2015-02" db="EMBL/GenBank/DDBJ databases">
        <title>Improved understanding of the partial-nitritation anammox process through 23 genomes representing the majority of the microbial community.</title>
        <authorList>
            <person name="Speth D.R."/>
            <person name="In T Zandt M."/>
            <person name="Guerrero Cruz S."/>
            <person name="Jetten M.S."/>
            <person name="Dutilh B.E."/>
        </authorList>
    </citation>
    <scope>NUCLEOTIDE SEQUENCE [LARGE SCALE GENOMIC DNA]</scope>
    <source>
        <strain evidence="1">OLB20</strain>
    </source>
</reference>
<evidence type="ECO:0000313" key="1">
    <source>
        <dbReference type="EMBL" id="KXK26914.1"/>
    </source>
</evidence>
<dbReference type="PATRIC" id="fig|1617426.3.peg.925"/>
<protein>
    <submittedName>
        <fullName evidence="1">Uncharacterized protein</fullName>
    </submittedName>
</protein>
<dbReference type="Proteomes" id="UP000070457">
    <property type="component" value="Unassembled WGS sequence"/>
</dbReference>
<comment type="caution">
    <text evidence="1">The sequence shown here is derived from an EMBL/GenBank/DDBJ whole genome shotgun (WGS) entry which is preliminary data.</text>
</comment>
<organism evidence="1 2">
    <name type="scientific">candidate division WS6 bacterium OLB20</name>
    <dbReference type="NCBI Taxonomy" id="1617426"/>
    <lineage>
        <taxon>Bacteria</taxon>
        <taxon>Candidatus Dojkabacteria</taxon>
    </lineage>
</organism>
<dbReference type="AlphaFoldDB" id="A0A136LZ39"/>
<accession>A0A136LZ39</accession>
<sequence>MNTKSVIAGGVAAGLLLGGSLLGGTVIATVAAQDSTLTTVTAEAPHVTIFSTCGGDSWYQQ</sequence>
<evidence type="ECO:0000313" key="2">
    <source>
        <dbReference type="Proteomes" id="UP000070457"/>
    </source>
</evidence>
<dbReference type="EMBL" id="JYNZ01000003">
    <property type="protein sequence ID" value="KXK26914.1"/>
    <property type="molecule type" value="Genomic_DNA"/>
</dbReference>
<gene>
    <name evidence="1" type="ORF">TR69_WS6001000937</name>
</gene>
<name>A0A136LZ39_9BACT</name>